<evidence type="ECO:0000313" key="5">
    <source>
        <dbReference type="Proteomes" id="UP001162889"/>
    </source>
</evidence>
<gene>
    <name evidence="2" type="ORF">KVP70_30745</name>
    <name evidence="3" type="ORF">L1274_003550</name>
</gene>
<dbReference type="EMBL" id="JALJZU010000007">
    <property type="protein sequence ID" value="MCP2009818.1"/>
    <property type="molecule type" value="Genomic_DNA"/>
</dbReference>
<sequence>MSIPKIEGTPEAWEDGELGRDEAHAKAASKETEQQLDDGLGLQMISIRLQKELIEDYKKIAEFHGLGYQPLMRDALKRFAEAEFKKIAIEYANLKASKAAEKNSDPDSPDGRPGGHGRLAA</sequence>
<protein>
    <submittedName>
        <fullName evidence="3">Uncharacterized protein (DUF4415 family)</fullName>
    </submittedName>
</protein>
<evidence type="ECO:0000313" key="3">
    <source>
        <dbReference type="EMBL" id="MCP2009818.1"/>
    </source>
</evidence>
<feature type="region of interest" description="Disordered" evidence="1">
    <location>
        <begin position="98"/>
        <end position="121"/>
    </location>
</feature>
<evidence type="ECO:0000313" key="4">
    <source>
        <dbReference type="Proteomes" id="UP001155901"/>
    </source>
</evidence>
<evidence type="ECO:0000256" key="1">
    <source>
        <dbReference type="SAM" id="MobiDB-lite"/>
    </source>
</evidence>
<reference evidence="3" key="2">
    <citation type="submission" date="2022-03" db="EMBL/GenBank/DDBJ databases">
        <title>Genome Encyclopedia of Bacteria and Archaea VI: Functional Genomics of Type Strains.</title>
        <authorList>
            <person name="Whitman W."/>
        </authorList>
    </citation>
    <scope>NUCLEOTIDE SEQUENCE</scope>
    <source>
        <strain evidence="3">HSC-15S17</strain>
    </source>
</reference>
<feature type="compositionally biased region" description="Basic and acidic residues" evidence="1">
    <location>
        <begin position="17"/>
        <end position="33"/>
    </location>
</feature>
<name>A0AA41HDF1_9BURK</name>
<dbReference type="Proteomes" id="UP001155901">
    <property type="component" value="Unassembled WGS sequence"/>
</dbReference>
<organism evidence="2 4">
    <name type="scientific">Duganella violaceipulchra</name>
    <dbReference type="NCBI Taxonomy" id="2849652"/>
    <lineage>
        <taxon>Bacteria</taxon>
        <taxon>Pseudomonadati</taxon>
        <taxon>Pseudomonadota</taxon>
        <taxon>Betaproteobacteria</taxon>
        <taxon>Burkholderiales</taxon>
        <taxon>Oxalobacteraceae</taxon>
        <taxon>Telluria group</taxon>
        <taxon>Duganella</taxon>
    </lineage>
</organism>
<feature type="compositionally biased region" description="Gly residues" evidence="1">
    <location>
        <begin position="112"/>
        <end position="121"/>
    </location>
</feature>
<dbReference type="AlphaFoldDB" id="A0AA41HDF1"/>
<dbReference type="RefSeq" id="WP_217946189.1">
    <property type="nucleotide sequence ID" value="NZ_JAHTGR010000029.1"/>
</dbReference>
<dbReference type="EMBL" id="JAHTGR010000029">
    <property type="protein sequence ID" value="MBV6325304.1"/>
    <property type="molecule type" value="Genomic_DNA"/>
</dbReference>
<reference evidence="2" key="1">
    <citation type="submission" date="2021-07" db="EMBL/GenBank/DDBJ databases">
        <title>Characterization of violacein-producing bacteria and related species.</title>
        <authorList>
            <person name="Wilson H.S."/>
            <person name="De Leon M.E."/>
        </authorList>
    </citation>
    <scope>NUCLEOTIDE SEQUENCE</scope>
    <source>
        <strain evidence="2">HSC-15S17</strain>
    </source>
</reference>
<feature type="region of interest" description="Disordered" evidence="1">
    <location>
        <begin position="1"/>
        <end position="35"/>
    </location>
</feature>
<proteinExistence type="predicted"/>
<evidence type="ECO:0000313" key="2">
    <source>
        <dbReference type="EMBL" id="MBV6325304.1"/>
    </source>
</evidence>
<comment type="caution">
    <text evidence="2">The sequence shown here is derived from an EMBL/GenBank/DDBJ whole genome shotgun (WGS) entry which is preliminary data.</text>
</comment>
<dbReference type="Proteomes" id="UP001162889">
    <property type="component" value="Unassembled WGS sequence"/>
</dbReference>
<keyword evidence="5" id="KW-1185">Reference proteome</keyword>
<accession>A0AA41HDF1</accession>